<dbReference type="InterPro" id="IPR009909">
    <property type="entry name" value="Nmi/IFP35_dom"/>
</dbReference>
<dbReference type="SUPFAM" id="SSF54928">
    <property type="entry name" value="RNA-binding domain, RBD"/>
    <property type="match status" value="1"/>
</dbReference>
<dbReference type="Proteomes" id="UP001181693">
    <property type="component" value="Unassembled WGS sequence"/>
</dbReference>
<name>A0AAV3ACV6_PYXAD</name>
<sequence>MKRDDLEEDEAEIKKKLSENEKVFRKFQDTLMIKSQLPQKNLNFKGINSAENADDEPMDIAYTCHIIASEPFVLEGGQALLTFENEQVAKSVIAKRKHPLDINDKKVFVEVQEPPLGKSVKFEVNMNISNKKLKVSNLPQDLPEETIKDKVELTFYKSGIGGGEIKNVDYDRNNNTAYVTYLQNGVAQRVLKENSYQLMAGKDTHEVEVEPCMYIELNKLQMFSSVSSRSVLITGIKNVDDEEEEDVKDLIELHFQKESNGGGEVESIAFSQDRKIKPIFEEDLK</sequence>
<dbReference type="InterPro" id="IPR012677">
    <property type="entry name" value="Nucleotide-bd_a/b_plait_sf"/>
</dbReference>
<dbReference type="AlphaFoldDB" id="A0AAV3ACV6"/>
<protein>
    <recommendedName>
        <fullName evidence="1">NID domain-containing protein</fullName>
    </recommendedName>
</protein>
<evidence type="ECO:0000313" key="3">
    <source>
        <dbReference type="Proteomes" id="UP001181693"/>
    </source>
</evidence>
<evidence type="ECO:0000313" key="2">
    <source>
        <dbReference type="EMBL" id="DBA19733.1"/>
    </source>
</evidence>
<reference evidence="2" key="1">
    <citation type="thesis" date="2020" institute="ProQuest LLC" country="789 East Eisenhower Parkway, Ann Arbor, MI, USA">
        <title>Comparative Genomics and Chromosome Evolution.</title>
        <authorList>
            <person name="Mudd A.B."/>
        </authorList>
    </citation>
    <scope>NUCLEOTIDE SEQUENCE</scope>
    <source>
        <strain evidence="2">1538</strain>
        <tissue evidence="2">Blood</tissue>
    </source>
</reference>
<comment type="caution">
    <text evidence="2">The sequence shown here is derived from an EMBL/GenBank/DDBJ whole genome shotgun (WGS) entry which is preliminary data.</text>
</comment>
<dbReference type="Pfam" id="PF07292">
    <property type="entry name" value="NID"/>
    <property type="match status" value="2"/>
</dbReference>
<dbReference type="EMBL" id="DYDO01000008">
    <property type="protein sequence ID" value="DBA19733.1"/>
    <property type="molecule type" value="Genomic_DNA"/>
</dbReference>
<feature type="domain" description="NID" evidence="1">
    <location>
        <begin position="79"/>
        <end position="166"/>
    </location>
</feature>
<keyword evidence="3" id="KW-1185">Reference proteome</keyword>
<organism evidence="2 3">
    <name type="scientific">Pyxicephalus adspersus</name>
    <name type="common">African bullfrog</name>
    <dbReference type="NCBI Taxonomy" id="30357"/>
    <lineage>
        <taxon>Eukaryota</taxon>
        <taxon>Metazoa</taxon>
        <taxon>Chordata</taxon>
        <taxon>Craniata</taxon>
        <taxon>Vertebrata</taxon>
        <taxon>Euteleostomi</taxon>
        <taxon>Amphibia</taxon>
        <taxon>Batrachia</taxon>
        <taxon>Anura</taxon>
        <taxon>Neobatrachia</taxon>
        <taxon>Ranoidea</taxon>
        <taxon>Pyxicephalidae</taxon>
        <taxon>Pyxicephalinae</taxon>
        <taxon>Pyxicephalus</taxon>
    </lineage>
</organism>
<dbReference type="PANTHER" id="PTHR15225">
    <property type="entry name" value="INTERFERON-INDUCED PROTEIN 35/NMI N-MYC/STAT INTERACTING PROTEIN"/>
    <property type="match status" value="1"/>
</dbReference>
<accession>A0AAV3ACV6</accession>
<dbReference type="GO" id="GO:0005737">
    <property type="term" value="C:cytoplasm"/>
    <property type="evidence" value="ECO:0007669"/>
    <property type="project" value="TreeGrafter"/>
</dbReference>
<dbReference type="Gene3D" id="3.30.70.330">
    <property type="match status" value="1"/>
</dbReference>
<dbReference type="GO" id="GO:0003676">
    <property type="term" value="F:nucleic acid binding"/>
    <property type="evidence" value="ECO:0007669"/>
    <property type="project" value="InterPro"/>
</dbReference>
<proteinExistence type="predicted"/>
<evidence type="ECO:0000259" key="1">
    <source>
        <dbReference type="Pfam" id="PF07292"/>
    </source>
</evidence>
<dbReference type="InterPro" id="IPR035979">
    <property type="entry name" value="RBD_domain_sf"/>
</dbReference>
<feature type="domain" description="NID" evidence="1">
    <location>
        <begin position="177"/>
        <end position="267"/>
    </location>
</feature>
<gene>
    <name evidence="2" type="ORF">GDO54_015516</name>
</gene>
<dbReference type="PANTHER" id="PTHR15225:SF4">
    <property type="entry name" value="N-MYC-INTERACTOR"/>
    <property type="match status" value="1"/>
</dbReference>